<organism evidence="2 3">
    <name type="scientific">Clostridium thermobutyricum</name>
    <dbReference type="NCBI Taxonomy" id="29372"/>
    <lineage>
        <taxon>Bacteria</taxon>
        <taxon>Bacillati</taxon>
        <taxon>Bacillota</taxon>
        <taxon>Clostridia</taxon>
        <taxon>Eubacteriales</taxon>
        <taxon>Clostridiaceae</taxon>
        <taxon>Clostridium</taxon>
    </lineage>
</organism>
<gene>
    <name evidence="2" type="ORF">HMPREF1092_00503</name>
</gene>
<feature type="transmembrane region" description="Helical" evidence="1">
    <location>
        <begin position="12"/>
        <end position="29"/>
    </location>
</feature>
<proteinExistence type="predicted"/>
<dbReference type="AlphaFoldDB" id="N9Y698"/>
<keyword evidence="1" id="KW-0812">Transmembrane</keyword>
<dbReference type="PATRIC" id="fig|999411.4.peg.488"/>
<evidence type="ECO:0000313" key="2">
    <source>
        <dbReference type="EMBL" id="ENZ03317.1"/>
    </source>
</evidence>
<evidence type="ECO:0000313" key="3">
    <source>
        <dbReference type="Proteomes" id="UP000013097"/>
    </source>
</evidence>
<protein>
    <submittedName>
        <fullName evidence="2">Uncharacterized protein</fullName>
    </submittedName>
</protein>
<sequence>MKFNKLKYFKYLLILLVVILCFTLFIFFINSKKTISTYSSVDINKKHLIDLTGDGVNETIEIIQSDNSYDVKITTQKSTILLSSLLEDNFLCSNGEGNIFKLRFINISRDNKPEILIQGIKNNSTINYLFSYNNNFELTLQNSNNVCGVIDSNLNKTPQFISLNYNKNKENIRSNMIINNELINSTRDSLVVPGIDSIIPLIKYINLDVEVESHPDVFTDSISSKDLSNLWKLDKSNFSYKLIDGFFFDTEIDDNGDIKECNYTLYFNRKNLKDNTIEPFNVEVTLNKDYYNNTLRISKMNFFFNKK</sequence>
<dbReference type="RefSeq" id="WP_002597007.1">
    <property type="nucleotide sequence ID" value="NZ_KB850956.1"/>
</dbReference>
<reference evidence="2 3" key="1">
    <citation type="submission" date="2013-01" db="EMBL/GenBank/DDBJ databases">
        <title>The Genome Sequence of Clostridium colicanis 209318.</title>
        <authorList>
            <consortium name="The Broad Institute Genome Sequencing Platform"/>
            <person name="Earl A."/>
            <person name="Ward D."/>
            <person name="Feldgarden M."/>
            <person name="Gevers D."/>
            <person name="Courvalin P."/>
            <person name="Lambert T."/>
            <person name="Walker B."/>
            <person name="Young S.K."/>
            <person name="Zeng Q."/>
            <person name="Gargeya S."/>
            <person name="Fitzgerald M."/>
            <person name="Haas B."/>
            <person name="Abouelleil A."/>
            <person name="Alvarado L."/>
            <person name="Arachchi H.M."/>
            <person name="Berlin A.M."/>
            <person name="Chapman S.B."/>
            <person name="Dewar J."/>
            <person name="Goldberg J."/>
            <person name="Griggs A."/>
            <person name="Gujja S."/>
            <person name="Hansen M."/>
            <person name="Howarth C."/>
            <person name="Imamovic A."/>
            <person name="Larimer J."/>
            <person name="McCowan C."/>
            <person name="Murphy C."/>
            <person name="Neiman D."/>
            <person name="Pearson M."/>
            <person name="Priest M."/>
            <person name="Roberts A."/>
            <person name="Saif S."/>
            <person name="Shea T."/>
            <person name="Sisk P."/>
            <person name="Sykes S."/>
            <person name="Wortman J."/>
            <person name="Nusbaum C."/>
            <person name="Birren B."/>
        </authorList>
    </citation>
    <scope>NUCLEOTIDE SEQUENCE [LARGE SCALE GENOMIC DNA]</scope>
    <source>
        <strain evidence="2 3">209318</strain>
    </source>
</reference>
<dbReference type="Proteomes" id="UP000013097">
    <property type="component" value="Unassembled WGS sequence"/>
</dbReference>
<dbReference type="eggNOG" id="ENOG50334KY">
    <property type="taxonomic scope" value="Bacteria"/>
</dbReference>
<comment type="caution">
    <text evidence="2">The sequence shown here is derived from an EMBL/GenBank/DDBJ whole genome shotgun (WGS) entry which is preliminary data.</text>
</comment>
<keyword evidence="3" id="KW-1185">Reference proteome</keyword>
<accession>N9Y698</accession>
<evidence type="ECO:0000256" key="1">
    <source>
        <dbReference type="SAM" id="Phobius"/>
    </source>
</evidence>
<name>N9Y698_9CLOT</name>
<keyword evidence="1" id="KW-0472">Membrane</keyword>
<keyword evidence="1" id="KW-1133">Transmembrane helix</keyword>
<dbReference type="EMBL" id="AGYT01000007">
    <property type="protein sequence ID" value="ENZ03317.1"/>
    <property type="molecule type" value="Genomic_DNA"/>
</dbReference>
<dbReference type="HOGENOM" id="CLU_077900_0_0_9"/>